<reference evidence="3" key="1">
    <citation type="journal article" date="2020" name="mSystems">
        <title>Genome- and Community-Level Interaction Insights into Carbon Utilization and Element Cycling Functions of Hydrothermarchaeota in Hydrothermal Sediment.</title>
        <authorList>
            <person name="Zhou Z."/>
            <person name="Liu Y."/>
            <person name="Xu W."/>
            <person name="Pan J."/>
            <person name="Luo Z.H."/>
            <person name="Li M."/>
        </authorList>
    </citation>
    <scope>NUCLEOTIDE SEQUENCE [LARGE SCALE GENOMIC DNA]</scope>
    <source>
        <strain evidence="3">SpSt-618</strain>
        <strain evidence="4">SpSt-657</strain>
    </source>
</reference>
<protein>
    <submittedName>
        <fullName evidence="3">DUF438 domain-containing protein</fullName>
    </submittedName>
</protein>
<dbReference type="AlphaFoldDB" id="A0A7J3I6X9"/>
<name>A0A7J3I6X9_9CREN</name>
<feature type="domain" description="Hemerythrin-like" evidence="1">
    <location>
        <begin position="89"/>
        <end position="226"/>
    </location>
</feature>
<dbReference type="InterPro" id="IPR035965">
    <property type="entry name" value="PAS-like_dom_sf"/>
</dbReference>
<dbReference type="Pfam" id="PF04282">
    <property type="entry name" value="DUF438"/>
    <property type="match status" value="1"/>
</dbReference>
<feature type="domain" description="DUF438" evidence="2">
    <location>
        <begin position="14"/>
        <end position="77"/>
    </location>
</feature>
<dbReference type="Gene3D" id="1.20.120.520">
    <property type="entry name" value="nmb1532 protein domain like"/>
    <property type="match status" value="1"/>
</dbReference>
<evidence type="ECO:0000259" key="2">
    <source>
        <dbReference type="Pfam" id="PF04282"/>
    </source>
</evidence>
<dbReference type="PANTHER" id="PTHR39966:SF3">
    <property type="entry name" value="DUF438 DOMAIN-CONTAINING PROTEIN"/>
    <property type="match status" value="1"/>
</dbReference>
<proteinExistence type="predicted"/>
<evidence type="ECO:0000259" key="1">
    <source>
        <dbReference type="Pfam" id="PF01814"/>
    </source>
</evidence>
<dbReference type="InterPro" id="IPR012312">
    <property type="entry name" value="Hemerythrin-like"/>
</dbReference>
<dbReference type="PANTHER" id="PTHR39966">
    <property type="entry name" value="BLL2471 PROTEIN-RELATED"/>
    <property type="match status" value="1"/>
</dbReference>
<dbReference type="GO" id="GO:0005886">
    <property type="term" value="C:plasma membrane"/>
    <property type="evidence" value="ECO:0007669"/>
    <property type="project" value="TreeGrafter"/>
</dbReference>
<comment type="caution">
    <text evidence="3">The sequence shown here is derived from an EMBL/GenBank/DDBJ whole genome shotgun (WGS) entry which is preliminary data.</text>
</comment>
<dbReference type="EMBL" id="DTAI01000081">
    <property type="protein sequence ID" value="HGN36480.1"/>
    <property type="molecule type" value="Genomic_DNA"/>
</dbReference>
<dbReference type="InterPro" id="IPR007380">
    <property type="entry name" value="DUF438"/>
</dbReference>
<sequence length="442" mass="51051">MSNSDTDRKIEVVKSLLKAIHRGESMEELKKRFGEVIAQISPFEIPLIEQQIVAEGIPIDDILKLCDLHVALFREYLAGRELSGVPRGHPVDLFMRENEWVLKQAEALGLYSSMLLRVHSSEEAVGYLQGLLATAERLRVLRSHYRKIQMLVFPYLERRGIIAVPRVLWGREDQIVVKLRRFFEEARRVQGSRSIEDIRRLGELGVDIARDVSELVFRENKILLPATWALFSEGEWSAIAEIADSMGWIIDVKDREWSPREKPVLPHELKVAIEPQQIEKLPPEFRDAALKGGVKPDAYEIREEGDIDLETGYLSIEEIRELIKTLPLEITYADKNDRVTFFSESKLGRRGFIRTKTILSRRVEFCHPPRLEKLVRSTIDELKAGRTSYREYWTRIGDRIVRVLIAAVRNDKGEYLGAVEIVEDFTDVINNVEEIKRKIMVL</sequence>
<evidence type="ECO:0000313" key="3">
    <source>
        <dbReference type="EMBL" id="HGN36480.1"/>
    </source>
</evidence>
<organism evidence="3">
    <name type="scientific">Ignisphaera aggregans</name>
    <dbReference type="NCBI Taxonomy" id="334771"/>
    <lineage>
        <taxon>Archaea</taxon>
        <taxon>Thermoproteota</taxon>
        <taxon>Thermoprotei</taxon>
        <taxon>Desulfurococcales</taxon>
        <taxon>Desulfurococcaceae</taxon>
        <taxon>Ignisphaera</taxon>
    </lineage>
</organism>
<evidence type="ECO:0000313" key="4">
    <source>
        <dbReference type="EMBL" id="HGQ18538.1"/>
    </source>
</evidence>
<accession>A0A7J3I6X9</accession>
<dbReference type="Pfam" id="PF01814">
    <property type="entry name" value="Hemerythrin"/>
    <property type="match status" value="1"/>
</dbReference>
<gene>
    <name evidence="3" type="ORF">ENT87_02890</name>
    <name evidence="4" type="ORF">ENU30_06155</name>
</gene>
<dbReference type="EMBL" id="DTBZ01000114">
    <property type="protein sequence ID" value="HGQ18538.1"/>
    <property type="molecule type" value="Genomic_DNA"/>
</dbReference>
<dbReference type="Pfam" id="PF13596">
    <property type="entry name" value="PAS_10"/>
    <property type="match status" value="1"/>
</dbReference>
<dbReference type="Gene3D" id="3.30.450.20">
    <property type="entry name" value="PAS domain"/>
    <property type="match status" value="1"/>
</dbReference>
<dbReference type="SUPFAM" id="SSF55785">
    <property type="entry name" value="PYP-like sensor domain (PAS domain)"/>
    <property type="match status" value="1"/>
</dbReference>